<organism evidence="3 4">
    <name type="scientific">Aphanomyces euteiches</name>
    <dbReference type="NCBI Taxonomy" id="100861"/>
    <lineage>
        <taxon>Eukaryota</taxon>
        <taxon>Sar</taxon>
        <taxon>Stramenopiles</taxon>
        <taxon>Oomycota</taxon>
        <taxon>Saprolegniomycetes</taxon>
        <taxon>Saprolegniales</taxon>
        <taxon>Verrucalvaceae</taxon>
        <taxon>Aphanomyces</taxon>
    </lineage>
</organism>
<dbReference type="Gene3D" id="3.10.129.10">
    <property type="entry name" value="Hotdog Thioesterase"/>
    <property type="match status" value="2"/>
</dbReference>
<dbReference type="VEuPathDB" id="FungiDB:AeMF1_009132"/>
<dbReference type="CDD" id="cd03442">
    <property type="entry name" value="BFIT_BACH"/>
    <property type="match status" value="2"/>
</dbReference>
<reference evidence="3 4" key="1">
    <citation type="submission" date="2019-07" db="EMBL/GenBank/DDBJ databases">
        <title>Genomics analysis of Aphanomyces spp. identifies a new class of oomycete effector associated with host adaptation.</title>
        <authorList>
            <person name="Gaulin E."/>
        </authorList>
    </citation>
    <scope>NUCLEOTIDE SEQUENCE [LARGE SCALE GENOMIC DNA]</scope>
    <source>
        <strain evidence="3 4">ATCC 201684</strain>
    </source>
</reference>
<dbReference type="PANTHER" id="PTHR11049:SF24">
    <property type="entry name" value="CYTOSOLIC ACYL COENZYME A THIOESTER HYDROLASE"/>
    <property type="match status" value="1"/>
</dbReference>
<dbReference type="SUPFAM" id="SSF54637">
    <property type="entry name" value="Thioesterase/thiol ester dehydrase-isomerase"/>
    <property type="match status" value="2"/>
</dbReference>
<evidence type="ECO:0000313" key="4">
    <source>
        <dbReference type="Proteomes" id="UP000481153"/>
    </source>
</evidence>
<evidence type="ECO:0000259" key="2">
    <source>
        <dbReference type="PROSITE" id="PS51770"/>
    </source>
</evidence>
<dbReference type="InterPro" id="IPR040170">
    <property type="entry name" value="Cytosol_ACT"/>
</dbReference>
<name>A0A6G0X0M6_9STRA</name>
<dbReference type="InterPro" id="IPR033120">
    <property type="entry name" value="HOTDOG_ACOT"/>
</dbReference>
<keyword evidence="1" id="KW-0378">Hydrolase</keyword>
<dbReference type="EMBL" id="VJMJ01000122">
    <property type="protein sequence ID" value="KAF0733336.1"/>
    <property type="molecule type" value="Genomic_DNA"/>
</dbReference>
<dbReference type="GO" id="GO:0052816">
    <property type="term" value="F:long-chain fatty acyl-CoA hydrolase activity"/>
    <property type="evidence" value="ECO:0007669"/>
    <property type="project" value="TreeGrafter"/>
</dbReference>
<dbReference type="Proteomes" id="UP000481153">
    <property type="component" value="Unassembled WGS sequence"/>
</dbReference>
<dbReference type="PROSITE" id="PS51770">
    <property type="entry name" value="HOTDOG_ACOT"/>
    <property type="match status" value="2"/>
</dbReference>
<evidence type="ECO:0000256" key="1">
    <source>
        <dbReference type="ARBA" id="ARBA00022801"/>
    </source>
</evidence>
<sequence length="377" mass="42484">MWRRIAPSLLCRASRVSTKQMSTAAPLTIEQASTRLSFADIIGEESLRGQWMSQGPILERMDMIGAAIACKATQGGCATVTFDKVESHVPVYHGDLFQLEGHVLNINNTSTSIHVSGYRVDMLSGETTHTHDAIMTFVAIDKEGRPRGGLPKLVSSSNPSFVPAMAEKAIQRKELGVRWRKIQEEVDSIPYITQEMLEEYPLTSTRTKFVPVRDTLVQVQNLFLPKHLNMNNTIFGGEILQWMDKVAVFCARKFTKNVRMATISMNRIVFKLPITTNNVVSMKSRVVMVRRHTLEVEVEVFIEKMGSSDKHKSHTAYFTVINLDANQVRSPIKTGLAVEETDQESMRHLLKAQKRWSFNTEESSIHDLPAIPMTSHL</sequence>
<evidence type="ECO:0000313" key="3">
    <source>
        <dbReference type="EMBL" id="KAF0733336.1"/>
    </source>
</evidence>
<dbReference type="InterPro" id="IPR029069">
    <property type="entry name" value="HotDog_dom_sf"/>
</dbReference>
<proteinExistence type="predicted"/>
<dbReference type="GO" id="GO:0005829">
    <property type="term" value="C:cytosol"/>
    <property type="evidence" value="ECO:0007669"/>
    <property type="project" value="TreeGrafter"/>
</dbReference>
<protein>
    <recommendedName>
        <fullName evidence="2">HotDog ACOT-type domain-containing protein</fullName>
    </recommendedName>
</protein>
<feature type="domain" description="HotDog ACOT-type" evidence="2">
    <location>
        <begin position="213"/>
        <end position="326"/>
    </location>
</feature>
<accession>A0A6G0X0M6</accession>
<dbReference type="Pfam" id="PF03061">
    <property type="entry name" value="4HBT"/>
    <property type="match status" value="1"/>
</dbReference>
<dbReference type="PANTHER" id="PTHR11049">
    <property type="entry name" value="ACYL COENZYME A THIOESTER HYDROLASE"/>
    <property type="match status" value="1"/>
</dbReference>
<dbReference type="AlphaFoldDB" id="A0A6G0X0M6"/>
<feature type="domain" description="HotDog ACOT-type" evidence="2">
    <location>
        <begin position="27"/>
        <end position="143"/>
    </location>
</feature>
<dbReference type="GO" id="GO:0009062">
    <property type="term" value="P:fatty acid catabolic process"/>
    <property type="evidence" value="ECO:0007669"/>
    <property type="project" value="TreeGrafter"/>
</dbReference>
<gene>
    <name evidence="3" type="ORF">Ae201684_009586</name>
</gene>
<comment type="caution">
    <text evidence="3">The sequence shown here is derived from an EMBL/GenBank/DDBJ whole genome shotgun (WGS) entry which is preliminary data.</text>
</comment>
<dbReference type="InterPro" id="IPR006683">
    <property type="entry name" value="Thioestr_dom"/>
</dbReference>
<dbReference type="GO" id="GO:0006637">
    <property type="term" value="P:acyl-CoA metabolic process"/>
    <property type="evidence" value="ECO:0007669"/>
    <property type="project" value="TreeGrafter"/>
</dbReference>
<keyword evidence="4" id="KW-1185">Reference proteome</keyword>